<dbReference type="InterPro" id="IPR003593">
    <property type="entry name" value="AAA+_ATPase"/>
</dbReference>
<evidence type="ECO:0000259" key="6">
    <source>
        <dbReference type="PROSITE" id="PS50893"/>
    </source>
</evidence>
<dbReference type="GO" id="GO:0016887">
    <property type="term" value="F:ATP hydrolysis activity"/>
    <property type="evidence" value="ECO:0007669"/>
    <property type="project" value="InterPro"/>
</dbReference>
<dbReference type="PROSITE" id="PS00211">
    <property type="entry name" value="ABC_TRANSPORTER_1"/>
    <property type="match status" value="1"/>
</dbReference>
<dbReference type="EMBL" id="QQAX01000009">
    <property type="protein sequence ID" value="RDI44612.1"/>
    <property type="molecule type" value="Genomic_DNA"/>
</dbReference>
<dbReference type="AlphaFoldDB" id="A0A370GLG9"/>
<evidence type="ECO:0000256" key="5">
    <source>
        <dbReference type="ARBA" id="ARBA00037066"/>
    </source>
</evidence>
<dbReference type="InterPro" id="IPR027417">
    <property type="entry name" value="P-loop_NTPase"/>
</dbReference>
<dbReference type="RefSeq" id="WP_114834285.1">
    <property type="nucleotide sequence ID" value="NZ_LR699114.1"/>
</dbReference>
<evidence type="ECO:0000256" key="1">
    <source>
        <dbReference type="ARBA" id="ARBA00022448"/>
    </source>
</evidence>
<dbReference type="Pfam" id="PF00005">
    <property type="entry name" value="ABC_tran"/>
    <property type="match status" value="1"/>
</dbReference>
<evidence type="ECO:0000256" key="4">
    <source>
        <dbReference type="ARBA" id="ARBA00022967"/>
    </source>
</evidence>
<keyword evidence="8" id="KW-1185">Reference proteome</keyword>
<protein>
    <submittedName>
        <fullName evidence="7">Putative ABC transport system ATP-binding protein</fullName>
    </submittedName>
</protein>
<reference evidence="7 8" key="1">
    <citation type="submission" date="2018-07" db="EMBL/GenBank/DDBJ databases">
        <title>Genomic Encyclopedia of Type Strains, Phase IV (KMG-IV): sequencing the most valuable type-strain genomes for metagenomic binning, comparative biology and taxonomic classification.</title>
        <authorList>
            <person name="Goeker M."/>
        </authorList>
    </citation>
    <scope>NUCLEOTIDE SEQUENCE [LARGE SCALE GENOMIC DNA]</scope>
    <source>
        <strain evidence="7 8">DSM 16500</strain>
    </source>
</reference>
<dbReference type="PANTHER" id="PTHR42794">
    <property type="entry name" value="HEMIN IMPORT ATP-BINDING PROTEIN HMUV"/>
    <property type="match status" value="1"/>
</dbReference>
<dbReference type="InterPro" id="IPR003439">
    <property type="entry name" value="ABC_transporter-like_ATP-bd"/>
</dbReference>
<accession>A0A370GLG9</accession>
<evidence type="ECO:0000256" key="3">
    <source>
        <dbReference type="ARBA" id="ARBA00022840"/>
    </source>
</evidence>
<dbReference type="SMART" id="SM00382">
    <property type="entry name" value="AAA"/>
    <property type="match status" value="1"/>
</dbReference>
<comment type="caution">
    <text evidence="7">The sequence shown here is derived from an EMBL/GenBank/DDBJ whole genome shotgun (WGS) entry which is preliminary data.</text>
</comment>
<comment type="function">
    <text evidence="5">Part of the ABC transporter complex HmuTUV involved in hemin import. Responsible for energy coupling to the transport system.</text>
</comment>
<evidence type="ECO:0000313" key="7">
    <source>
        <dbReference type="EMBL" id="RDI44612.1"/>
    </source>
</evidence>
<organism evidence="7 8">
    <name type="scientific">Aquicella lusitana</name>
    <dbReference type="NCBI Taxonomy" id="254246"/>
    <lineage>
        <taxon>Bacteria</taxon>
        <taxon>Pseudomonadati</taxon>
        <taxon>Pseudomonadota</taxon>
        <taxon>Gammaproteobacteria</taxon>
        <taxon>Legionellales</taxon>
        <taxon>Coxiellaceae</taxon>
        <taxon>Aquicella</taxon>
    </lineage>
</organism>
<proteinExistence type="predicted"/>
<dbReference type="GO" id="GO:0005524">
    <property type="term" value="F:ATP binding"/>
    <property type="evidence" value="ECO:0007669"/>
    <property type="project" value="UniProtKB-KW"/>
</dbReference>
<dbReference type="OrthoDB" id="9776369at2"/>
<sequence>MTILNLKNVTLNFAAAGRSILDGINYEVNHGDFIILLGSNGSGKSTLLKLLHRDYQASSGQINFMGKPIMQYPAKTFSRDVAVLTQNCSDSLFTSLTIYENYLLMKQFSGLLKKSNKLERNFLIQYLADYNANLSRKLDVVIEQLSGGEKQALALALCFLQPPSLLLLDEHTSALDPKTSDQIMALTQKMITQHHITCIMTTHDLNIAMQYGNRILVLRDGKIYKTLDKTDFLRKEDLVANY</sequence>
<gene>
    <name evidence="7" type="ORF">C8D86_10994</name>
</gene>
<keyword evidence="1" id="KW-0813">Transport</keyword>
<evidence type="ECO:0000256" key="2">
    <source>
        <dbReference type="ARBA" id="ARBA00022741"/>
    </source>
</evidence>
<keyword evidence="4" id="KW-1278">Translocase</keyword>
<evidence type="ECO:0000313" key="8">
    <source>
        <dbReference type="Proteomes" id="UP000254720"/>
    </source>
</evidence>
<name>A0A370GLG9_9COXI</name>
<dbReference type="SUPFAM" id="SSF52540">
    <property type="entry name" value="P-loop containing nucleoside triphosphate hydrolases"/>
    <property type="match status" value="1"/>
</dbReference>
<dbReference type="InterPro" id="IPR017871">
    <property type="entry name" value="ABC_transporter-like_CS"/>
</dbReference>
<dbReference type="PROSITE" id="PS50893">
    <property type="entry name" value="ABC_TRANSPORTER_2"/>
    <property type="match status" value="1"/>
</dbReference>
<keyword evidence="2" id="KW-0547">Nucleotide-binding</keyword>
<keyword evidence="3 7" id="KW-0067">ATP-binding</keyword>
<dbReference type="Proteomes" id="UP000254720">
    <property type="component" value="Unassembled WGS sequence"/>
</dbReference>
<dbReference type="PANTHER" id="PTHR42794:SF1">
    <property type="entry name" value="HEMIN IMPORT ATP-BINDING PROTEIN HMUV"/>
    <property type="match status" value="1"/>
</dbReference>
<dbReference type="Gene3D" id="3.40.50.300">
    <property type="entry name" value="P-loop containing nucleotide triphosphate hydrolases"/>
    <property type="match status" value="1"/>
</dbReference>
<feature type="domain" description="ABC transporter" evidence="6">
    <location>
        <begin position="4"/>
        <end position="242"/>
    </location>
</feature>